<dbReference type="GO" id="GO:0051707">
    <property type="term" value="P:response to other organism"/>
    <property type="evidence" value="ECO:0007669"/>
    <property type="project" value="UniProtKB-ARBA"/>
</dbReference>
<dbReference type="GO" id="GO:0004674">
    <property type="term" value="F:protein serine/threonine kinase activity"/>
    <property type="evidence" value="ECO:0007669"/>
    <property type="project" value="UniProtKB-EC"/>
</dbReference>
<dbReference type="PANTHER" id="PTHR32444:SF118">
    <property type="entry name" value="OS09G0551150 PROTEIN"/>
    <property type="match status" value="1"/>
</dbReference>
<accession>A0A835BKD4</accession>
<dbReference type="Pfam" id="PF08276">
    <property type="entry name" value="PAN_2"/>
    <property type="match status" value="1"/>
</dbReference>
<keyword evidence="5" id="KW-0675">Receptor</keyword>
<keyword evidence="3" id="KW-0732">Signal</keyword>
<evidence type="ECO:0000256" key="1">
    <source>
        <dbReference type="ARBA" id="ARBA00004479"/>
    </source>
</evidence>
<dbReference type="SMART" id="SM00108">
    <property type="entry name" value="B_lectin"/>
    <property type="match status" value="1"/>
</dbReference>
<dbReference type="Pfam" id="PF00954">
    <property type="entry name" value="S_locus_glycop"/>
    <property type="match status" value="1"/>
</dbReference>
<evidence type="ECO:0000256" key="7">
    <source>
        <dbReference type="ARBA" id="ARBA00048679"/>
    </source>
</evidence>
<evidence type="ECO:0000256" key="6">
    <source>
        <dbReference type="ARBA" id="ARBA00047899"/>
    </source>
</evidence>
<keyword evidence="4" id="KW-1015">Disulfide bond</keyword>
<keyword evidence="10" id="KW-1185">Reference proteome</keyword>
<evidence type="ECO:0000313" key="10">
    <source>
        <dbReference type="Proteomes" id="UP000636709"/>
    </source>
</evidence>
<dbReference type="OrthoDB" id="689422at2759"/>
<dbReference type="InterPro" id="IPR036426">
    <property type="entry name" value="Bulb-type_lectin_dom_sf"/>
</dbReference>
<dbReference type="GO" id="GO:0016020">
    <property type="term" value="C:membrane"/>
    <property type="evidence" value="ECO:0007669"/>
    <property type="project" value="UniProtKB-SubCell"/>
</dbReference>
<dbReference type="CDD" id="cd01098">
    <property type="entry name" value="PAN_AP_plant"/>
    <property type="match status" value="1"/>
</dbReference>
<comment type="catalytic activity">
    <reaction evidence="6">
        <text>L-threonyl-[protein] + ATP = O-phospho-L-threonyl-[protein] + ADP + H(+)</text>
        <dbReference type="Rhea" id="RHEA:46608"/>
        <dbReference type="Rhea" id="RHEA-COMP:11060"/>
        <dbReference type="Rhea" id="RHEA-COMP:11605"/>
        <dbReference type="ChEBI" id="CHEBI:15378"/>
        <dbReference type="ChEBI" id="CHEBI:30013"/>
        <dbReference type="ChEBI" id="CHEBI:30616"/>
        <dbReference type="ChEBI" id="CHEBI:61977"/>
        <dbReference type="ChEBI" id="CHEBI:456216"/>
        <dbReference type="EC" id="2.7.11.1"/>
    </reaction>
</comment>
<evidence type="ECO:0000256" key="4">
    <source>
        <dbReference type="ARBA" id="ARBA00023157"/>
    </source>
</evidence>
<dbReference type="PANTHER" id="PTHR32444">
    <property type="entry name" value="BULB-TYPE LECTIN DOMAIN-CONTAINING PROTEIN"/>
    <property type="match status" value="1"/>
</dbReference>
<dbReference type="EC" id="2.7.11.1" evidence="2"/>
<dbReference type="EMBL" id="JACEFO010001825">
    <property type="protein sequence ID" value="KAF8700654.1"/>
    <property type="molecule type" value="Genomic_DNA"/>
</dbReference>
<name>A0A835BKD4_9POAL</name>
<gene>
    <name evidence="9" type="ORF">HU200_034000</name>
</gene>
<proteinExistence type="predicted"/>
<dbReference type="Proteomes" id="UP000636709">
    <property type="component" value="Unassembled WGS sequence"/>
</dbReference>
<protein>
    <recommendedName>
        <fullName evidence="2">non-specific serine/threonine protein kinase</fullName>
        <ecNumber evidence="2">2.7.11.1</ecNumber>
    </recommendedName>
</protein>
<evidence type="ECO:0000313" key="9">
    <source>
        <dbReference type="EMBL" id="KAF8700654.1"/>
    </source>
</evidence>
<comment type="caution">
    <text evidence="9">The sequence shown here is derived from an EMBL/GenBank/DDBJ whole genome shotgun (WGS) entry which is preliminary data.</text>
</comment>
<evidence type="ECO:0000256" key="2">
    <source>
        <dbReference type="ARBA" id="ARBA00012513"/>
    </source>
</evidence>
<organism evidence="9 10">
    <name type="scientific">Digitaria exilis</name>
    <dbReference type="NCBI Taxonomy" id="1010633"/>
    <lineage>
        <taxon>Eukaryota</taxon>
        <taxon>Viridiplantae</taxon>
        <taxon>Streptophyta</taxon>
        <taxon>Embryophyta</taxon>
        <taxon>Tracheophyta</taxon>
        <taxon>Spermatophyta</taxon>
        <taxon>Magnoliopsida</taxon>
        <taxon>Liliopsida</taxon>
        <taxon>Poales</taxon>
        <taxon>Poaceae</taxon>
        <taxon>PACMAD clade</taxon>
        <taxon>Panicoideae</taxon>
        <taxon>Panicodae</taxon>
        <taxon>Paniceae</taxon>
        <taxon>Anthephorinae</taxon>
        <taxon>Digitaria</taxon>
    </lineage>
</organism>
<dbReference type="InterPro" id="IPR000858">
    <property type="entry name" value="S_locus_glycoprot_dom"/>
</dbReference>
<feature type="domain" description="Bulb-type lectin" evidence="8">
    <location>
        <begin position="16"/>
        <end position="124"/>
    </location>
</feature>
<reference evidence="9" key="1">
    <citation type="submission" date="2020-07" db="EMBL/GenBank/DDBJ databases">
        <title>Genome sequence and genetic diversity analysis of an under-domesticated orphan crop, white fonio (Digitaria exilis).</title>
        <authorList>
            <person name="Bennetzen J.L."/>
            <person name="Chen S."/>
            <person name="Ma X."/>
            <person name="Wang X."/>
            <person name="Yssel A.E.J."/>
            <person name="Chaluvadi S.R."/>
            <person name="Johnson M."/>
            <person name="Gangashetty P."/>
            <person name="Hamidou F."/>
            <person name="Sanogo M.D."/>
            <person name="Zwaenepoel A."/>
            <person name="Wallace J."/>
            <person name="Van De Peer Y."/>
            <person name="Van Deynze A."/>
        </authorList>
    </citation>
    <scope>NUCLEOTIDE SEQUENCE</scope>
    <source>
        <tissue evidence="9">Leaves</tissue>
    </source>
</reference>
<evidence type="ECO:0000256" key="3">
    <source>
        <dbReference type="ARBA" id="ARBA00022729"/>
    </source>
</evidence>
<sequence length="388" mass="42157">MNLTACTPCTNKLVVGKPLSPGDVVVFSEGAFALGFFSFSPSNSTPANLYLGIWYNSIPKQPVVPRPIVVTGRSSTSTPTLSLTNAGGRVVWLTEIPRSLTNSRNLEARSPMNSTMLWQSSEHPNDTLLPDMKIRASRGGRPGSRRPVAEELFAYGIDQPTSLQLFTSPGTDRARSGAATWTGYRSTSTTINLTVLDVMDDDASMSFTLSPGGTITRYVMMSYSGELVLRSWNAASVQWDELAAWPPYECSRYGPFGYCNNTVVARGADVQRRGVEQREALRCGDEDGFLELPAMKAPDRFVVVGNRSFDECRRNCSCVALAYANLSSSSKGAFTRCLVWAGELIDAEKIGAKVTGSETLHLRLGGLAKGLLPCGPVQDDRRVEPCRI</sequence>
<comment type="subcellular location">
    <subcellularLocation>
        <location evidence="1">Membrane</location>
        <topology evidence="1">Single-pass type I membrane protein</topology>
    </subcellularLocation>
</comment>
<dbReference type="SUPFAM" id="SSF51110">
    <property type="entry name" value="alpha-D-mannose-specific plant lectins"/>
    <property type="match status" value="1"/>
</dbReference>
<dbReference type="AlphaFoldDB" id="A0A835BKD4"/>
<evidence type="ECO:0000256" key="5">
    <source>
        <dbReference type="ARBA" id="ARBA00023170"/>
    </source>
</evidence>
<dbReference type="InterPro" id="IPR003609">
    <property type="entry name" value="Pan_app"/>
</dbReference>
<evidence type="ECO:0000259" key="8">
    <source>
        <dbReference type="SMART" id="SM00108"/>
    </source>
</evidence>
<dbReference type="GO" id="GO:0048544">
    <property type="term" value="P:recognition of pollen"/>
    <property type="evidence" value="ECO:0007669"/>
    <property type="project" value="InterPro"/>
</dbReference>
<dbReference type="InterPro" id="IPR001480">
    <property type="entry name" value="Bulb-type_lectin_dom"/>
</dbReference>
<comment type="catalytic activity">
    <reaction evidence="7">
        <text>L-seryl-[protein] + ATP = O-phospho-L-seryl-[protein] + ADP + H(+)</text>
        <dbReference type="Rhea" id="RHEA:17989"/>
        <dbReference type="Rhea" id="RHEA-COMP:9863"/>
        <dbReference type="Rhea" id="RHEA-COMP:11604"/>
        <dbReference type="ChEBI" id="CHEBI:15378"/>
        <dbReference type="ChEBI" id="CHEBI:29999"/>
        <dbReference type="ChEBI" id="CHEBI:30616"/>
        <dbReference type="ChEBI" id="CHEBI:83421"/>
        <dbReference type="ChEBI" id="CHEBI:456216"/>
        <dbReference type="EC" id="2.7.11.1"/>
    </reaction>
</comment>